<accession>A0A7H0VG05</accession>
<organism evidence="1 2">
    <name type="scientific">Croceimicrobium hydrocarbonivorans</name>
    <dbReference type="NCBI Taxonomy" id="2761580"/>
    <lineage>
        <taxon>Bacteria</taxon>
        <taxon>Pseudomonadati</taxon>
        <taxon>Bacteroidota</taxon>
        <taxon>Flavobacteriia</taxon>
        <taxon>Flavobacteriales</taxon>
        <taxon>Owenweeksiaceae</taxon>
        <taxon>Croceimicrobium</taxon>
    </lineage>
</organism>
<reference evidence="1 2" key="1">
    <citation type="submission" date="2020-08" db="EMBL/GenBank/DDBJ databases">
        <title>Croceimicrobium hydrocarbonivorans gen. nov., sp. nov., a novel marine bacterium isolated from a bacterial consortium that degrades polyethylene terephthalate.</title>
        <authorList>
            <person name="Liu R."/>
        </authorList>
    </citation>
    <scope>NUCLEOTIDE SEQUENCE [LARGE SCALE GENOMIC DNA]</scope>
    <source>
        <strain evidence="1 2">A20-9</strain>
    </source>
</reference>
<evidence type="ECO:0000313" key="1">
    <source>
        <dbReference type="EMBL" id="QNR24653.1"/>
    </source>
</evidence>
<dbReference type="RefSeq" id="WP_210759180.1">
    <property type="nucleotide sequence ID" value="NZ_CP060139.1"/>
</dbReference>
<evidence type="ECO:0000313" key="2">
    <source>
        <dbReference type="Proteomes" id="UP000516305"/>
    </source>
</evidence>
<dbReference type="EMBL" id="CP060139">
    <property type="protein sequence ID" value="QNR24653.1"/>
    <property type="molecule type" value="Genomic_DNA"/>
</dbReference>
<dbReference type="PROSITE" id="PS51257">
    <property type="entry name" value="PROKAR_LIPOPROTEIN"/>
    <property type="match status" value="1"/>
</dbReference>
<dbReference type="Proteomes" id="UP000516305">
    <property type="component" value="Chromosome"/>
</dbReference>
<name>A0A7H0VG05_9FLAO</name>
<proteinExistence type="predicted"/>
<evidence type="ECO:0008006" key="3">
    <source>
        <dbReference type="Google" id="ProtNLM"/>
    </source>
</evidence>
<gene>
    <name evidence="1" type="ORF">H4K34_02075</name>
</gene>
<protein>
    <recommendedName>
        <fullName evidence="3">DUF4249 family protein</fullName>
    </recommendedName>
</protein>
<sequence length="355" mass="40357">MKKFLAALGSLILFSACDNEIQINAEYKDMTIMYGMLNPVLDTNYVRIQRGYLGDEAASASYRISDSLYYDSTEIDVFIREYNPGASTFNQEVELIWDNSIPLDSGIYTDEGYHLYRIPSSFDIQSSREYEIVVNRADGSVASARTGIVGSINITRPLPIITARYFDGRLQFNVRQNTDGNDPQATEKMIAYQPILYFHYKEYNKSTGSEEFKTETIRLPLEENPFDQIDILFSANELYSALAARIEEDPSKNILRFFVGMDVEIIGASEELMTFIELSKPSNGVNQNRPQYEQVINGTGILSSRTFARRNDCRLQQSIYDRLLESGIVCDLNFARVELGGTDTCYCIDNQKVCF</sequence>
<keyword evidence="2" id="KW-1185">Reference proteome</keyword>
<dbReference type="KEGG" id="chyd:H4K34_02075"/>
<dbReference type="AlphaFoldDB" id="A0A7H0VG05"/>